<dbReference type="WBParaSite" id="HPBE_0002746001-mRNA-1">
    <property type="protein sequence ID" value="HPBE_0002746001-mRNA-1"/>
    <property type="gene ID" value="HPBE_0002746001"/>
</dbReference>
<protein>
    <submittedName>
        <fullName evidence="1 3">Uncharacterized protein</fullName>
    </submittedName>
</protein>
<proteinExistence type="predicted"/>
<accession>A0A183GXP0</accession>
<dbReference type="Proteomes" id="UP000050761">
    <property type="component" value="Unassembled WGS sequence"/>
</dbReference>
<keyword evidence="2" id="KW-1185">Reference proteome</keyword>
<evidence type="ECO:0000313" key="3">
    <source>
        <dbReference type="WBParaSite" id="HPBE_0002746001-mRNA-1"/>
    </source>
</evidence>
<reference evidence="1 2" key="1">
    <citation type="submission" date="2018-11" db="EMBL/GenBank/DDBJ databases">
        <authorList>
            <consortium name="Pathogen Informatics"/>
        </authorList>
    </citation>
    <scope>NUCLEOTIDE SEQUENCE [LARGE SCALE GENOMIC DNA]</scope>
</reference>
<gene>
    <name evidence="1" type="ORF">HPBE_LOCUS27459</name>
</gene>
<organism evidence="2 3">
    <name type="scientific">Heligmosomoides polygyrus</name>
    <name type="common">Parasitic roundworm</name>
    <dbReference type="NCBI Taxonomy" id="6339"/>
    <lineage>
        <taxon>Eukaryota</taxon>
        <taxon>Metazoa</taxon>
        <taxon>Ecdysozoa</taxon>
        <taxon>Nematoda</taxon>
        <taxon>Chromadorea</taxon>
        <taxon>Rhabditida</taxon>
        <taxon>Rhabditina</taxon>
        <taxon>Rhabditomorpha</taxon>
        <taxon>Strongyloidea</taxon>
        <taxon>Heligmosomidae</taxon>
        <taxon>Heligmosomoides</taxon>
    </lineage>
</organism>
<sequence length="148" mass="16958">MGWIHELVHSVALLNDYTYQLNHITVPRLYTVLMGWIHELVHSIALLNDYTYQLNHITVPRLLDWAKDRDYFRATLQLFRVTERTISDAIQFASAVVAHAIRMIRVVEAHQLLLVLHEGVGVITNDDQQYAKHFSGGGKITATPSWSP</sequence>
<evidence type="ECO:0000313" key="1">
    <source>
        <dbReference type="EMBL" id="VDP64408.1"/>
    </source>
</evidence>
<dbReference type="OrthoDB" id="5910114at2759"/>
<reference evidence="3" key="2">
    <citation type="submission" date="2019-09" db="UniProtKB">
        <authorList>
            <consortium name="WormBaseParasite"/>
        </authorList>
    </citation>
    <scope>IDENTIFICATION</scope>
</reference>
<name>A0A183GXP0_HELPZ</name>
<dbReference type="AlphaFoldDB" id="A0A183GXP0"/>
<dbReference type="EMBL" id="UZAH01044593">
    <property type="protein sequence ID" value="VDP64408.1"/>
    <property type="molecule type" value="Genomic_DNA"/>
</dbReference>
<accession>A0A3P8FX73</accession>
<evidence type="ECO:0000313" key="2">
    <source>
        <dbReference type="Proteomes" id="UP000050761"/>
    </source>
</evidence>